<protein>
    <submittedName>
        <fullName evidence="1">Uncharacterized protein</fullName>
    </submittedName>
</protein>
<evidence type="ECO:0000313" key="1">
    <source>
        <dbReference type="EMBL" id="QJA71923.1"/>
    </source>
</evidence>
<reference evidence="1" key="1">
    <citation type="submission" date="2020-03" db="EMBL/GenBank/DDBJ databases">
        <title>The deep terrestrial virosphere.</title>
        <authorList>
            <person name="Holmfeldt K."/>
            <person name="Nilsson E."/>
            <person name="Simone D."/>
            <person name="Lopez-Fernandez M."/>
            <person name="Wu X."/>
            <person name="de Brujin I."/>
            <person name="Lundin D."/>
            <person name="Andersson A."/>
            <person name="Bertilsson S."/>
            <person name="Dopson M."/>
        </authorList>
    </citation>
    <scope>NUCLEOTIDE SEQUENCE</scope>
    <source>
        <strain evidence="1">MM415A02977</strain>
    </source>
</reference>
<gene>
    <name evidence="1" type="ORF">MM415A02977_0001</name>
</gene>
<organism evidence="1">
    <name type="scientific">viral metagenome</name>
    <dbReference type="NCBI Taxonomy" id="1070528"/>
    <lineage>
        <taxon>unclassified sequences</taxon>
        <taxon>metagenomes</taxon>
        <taxon>organismal metagenomes</taxon>
    </lineage>
</organism>
<sequence>MELIKGETMTTRRRFNRLVDVVKSLRISHNALAGTVRSLEGDVEQMVDLLRNRVDVMRRKVMEIEMWQKAHEGAHDFVLTRGVQGKADLELLCDYLGVECVDTAAKRAVVKKK</sequence>
<dbReference type="EMBL" id="MT141911">
    <property type="protein sequence ID" value="QJA71923.1"/>
    <property type="molecule type" value="Genomic_DNA"/>
</dbReference>
<name>A0A6M3JPR3_9ZZZZ</name>
<proteinExistence type="predicted"/>
<dbReference type="AlphaFoldDB" id="A0A6M3JPR3"/>
<accession>A0A6M3JPR3</accession>